<gene>
    <name evidence="5" type="ORF">J5N97_000127</name>
</gene>
<keyword evidence="6" id="KW-1185">Reference proteome</keyword>
<dbReference type="Pfam" id="PF01974">
    <property type="entry name" value="tRNA_int_endo"/>
    <property type="match status" value="1"/>
</dbReference>
<dbReference type="InterPro" id="IPR011856">
    <property type="entry name" value="tRNA_endonuc-like_dom_sf"/>
</dbReference>
<dbReference type="GO" id="GO:0000213">
    <property type="term" value="F:tRNA-intron lyase activity"/>
    <property type="evidence" value="ECO:0007669"/>
    <property type="project" value="UniProtKB-EC"/>
</dbReference>
<dbReference type="GO" id="GO:0003676">
    <property type="term" value="F:nucleic acid binding"/>
    <property type="evidence" value="ECO:0007669"/>
    <property type="project" value="InterPro"/>
</dbReference>
<dbReference type="InterPro" id="IPR006677">
    <property type="entry name" value="tRNA_intron_Endonuc_cat-like"/>
</dbReference>
<dbReference type="SUPFAM" id="SSF53032">
    <property type="entry name" value="tRNA-intron endonuclease catalytic domain-like"/>
    <property type="match status" value="1"/>
</dbReference>
<dbReference type="InterPro" id="IPR006676">
    <property type="entry name" value="tRNA_splic"/>
</dbReference>
<evidence type="ECO:0000256" key="1">
    <source>
        <dbReference type="ARBA" id="ARBA00008078"/>
    </source>
</evidence>
<evidence type="ECO:0000313" key="6">
    <source>
        <dbReference type="Proteomes" id="UP001085076"/>
    </source>
</evidence>
<accession>A0A9D5BT87</accession>
<dbReference type="OrthoDB" id="10249562at2759"/>
<dbReference type="EC" id="4.6.1.16" evidence="2"/>
<reference evidence="5 6" key="1">
    <citation type="journal article" date="2022" name="Hortic Res">
        <title>The genome of Dioscorea zingiberensis sheds light on the biosynthesis, origin and evolution of the medicinally important diosgenin saponins.</title>
        <authorList>
            <person name="Li Y."/>
            <person name="Tan C."/>
            <person name="Li Z."/>
            <person name="Guo J."/>
            <person name="Li S."/>
            <person name="Chen X."/>
            <person name="Wang C."/>
            <person name="Dai X."/>
            <person name="Yang H."/>
            <person name="Song W."/>
            <person name="Hou L."/>
            <person name="Xu J."/>
            <person name="Tong Z."/>
            <person name="Xu A."/>
            <person name="Yuan X."/>
            <person name="Wang W."/>
            <person name="Yang Q."/>
            <person name="Chen L."/>
            <person name="Sun Z."/>
            <person name="Wang K."/>
            <person name="Pan B."/>
            <person name="Chen J."/>
            <person name="Bao Y."/>
            <person name="Liu F."/>
            <person name="Qi X."/>
            <person name="Gang D.R."/>
            <person name="Wen J."/>
            <person name="Li J."/>
        </authorList>
    </citation>
    <scope>NUCLEOTIDE SEQUENCE [LARGE SCALE GENOMIC DNA]</scope>
    <source>
        <strain evidence="5">Dzin_1.0</strain>
    </source>
</reference>
<dbReference type="Gene3D" id="3.40.1350.10">
    <property type="match status" value="1"/>
</dbReference>
<dbReference type="GO" id="GO:0005737">
    <property type="term" value="C:cytoplasm"/>
    <property type="evidence" value="ECO:0007669"/>
    <property type="project" value="TreeGrafter"/>
</dbReference>
<evidence type="ECO:0000313" key="5">
    <source>
        <dbReference type="EMBL" id="KAJ0960095.1"/>
    </source>
</evidence>
<comment type="caution">
    <text evidence="5">The sequence shown here is derived from an EMBL/GenBank/DDBJ whole genome shotgun (WGS) entry which is preliminary data.</text>
</comment>
<sequence length="214" mass="24136">MGPRWKGKDAKAKALADPMSSIVLQLQSSLVQSDAQGFLCGCNVLLEAGPKQTDLLLRACFGEPIKKLNDQELFQYMKSKKTTFPDSYKAYSHLRLKNWVVMYDSNYCADFVAYRHHPSLVHSEFVVILLSEGDSESNDRLRVWSDVRGTKRLCKVIKKALLVLSVDKNGHDATSPSCLEGYTVTEHTISRWSPNNAMRITRKMIGNQVVVLCH</sequence>
<evidence type="ECO:0000259" key="4">
    <source>
        <dbReference type="Pfam" id="PF01974"/>
    </source>
</evidence>
<feature type="domain" description="tRNA intron endonuclease catalytic" evidence="4">
    <location>
        <begin position="84"/>
        <end position="170"/>
    </location>
</feature>
<protein>
    <recommendedName>
        <fullName evidence="2">tRNA-intron lyase</fullName>
        <ecNumber evidence="2">4.6.1.16</ecNumber>
    </recommendedName>
</protein>
<comment type="catalytic activity">
    <reaction evidence="3">
        <text>pretRNA = a 3'-half-tRNA molecule with a 5'-OH end + a 5'-half-tRNA molecule with a 2',3'-cyclic phosphate end + an intron with a 2',3'-cyclic phosphate and a 5'-hydroxyl terminus.</text>
        <dbReference type="EC" id="4.6.1.16"/>
    </reaction>
</comment>
<dbReference type="InterPro" id="IPR036167">
    <property type="entry name" value="tRNA_intron_Endo_cat-like_sf"/>
</dbReference>
<proteinExistence type="inferred from homology"/>
<dbReference type="EMBL" id="JAGGNH010000116">
    <property type="protein sequence ID" value="KAJ0960095.1"/>
    <property type="molecule type" value="Genomic_DNA"/>
</dbReference>
<name>A0A9D5BT87_9LILI</name>
<dbReference type="Proteomes" id="UP001085076">
    <property type="component" value="Unassembled WGS sequence"/>
</dbReference>
<dbReference type="GO" id="GO:0000214">
    <property type="term" value="C:tRNA-intron endonuclease complex"/>
    <property type="evidence" value="ECO:0007669"/>
    <property type="project" value="TreeGrafter"/>
</dbReference>
<dbReference type="CDD" id="cd22363">
    <property type="entry name" value="tRNA-intron_lyase_C"/>
    <property type="match status" value="1"/>
</dbReference>
<dbReference type="GO" id="GO:0000379">
    <property type="term" value="P:tRNA-type intron splice site recognition and cleavage"/>
    <property type="evidence" value="ECO:0007669"/>
    <property type="project" value="TreeGrafter"/>
</dbReference>
<evidence type="ECO:0000256" key="3">
    <source>
        <dbReference type="ARBA" id="ARBA00034031"/>
    </source>
</evidence>
<evidence type="ECO:0000256" key="2">
    <source>
        <dbReference type="ARBA" id="ARBA00012573"/>
    </source>
</evidence>
<dbReference type="PANTHER" id="PTHR21227">
    <property type="entry name" value="TRNA-SPLICING ENDONUCLEASE SUBUNIT SEN2"/>
    <property type="match status" value="1"/>
</dbReference>
<dbReference type="AlphaFoldDB" id="A0A9D5BT87"/>
<organism evidence="5 6">
    <name type="scientific">Dioscorea zingiberensis</name>
    <dbReference type="NCBI Taxonomy" id="325984"/>
    <lineage>
        <taxon>Eukaryota</taxon>
        <taxon>Viridiplantae</taxon>
        <taxon>Streptophyta</taxon>
        <taxon>Embryophyta</taxon>
        <taxon>Tracheophyta</taxon>
        <taxon>Spermatophyta</taxon>
        <taxon>Magnoliopsida</taxon>
        <taxon>Liliopsida</taxon>
        <taxon>Dioscoreales</taxon>
        <taxon>Dioscoreaceae</taxon>
        <taxon>Dioscorea</taxon>
    </lineage>
</organism>
<comment type="similarity">
    <text evidence="1">Belongs to the tRNA-intron endonuclease family.</text>
</comment>
<dbReference type="PANTHER" id="PTHR21227:SF0">
    <property type="entry name" value="TRNA-SPLICING ENDONUCLEASE SUBUNIT SEN2"/>
    <property type="match status" value="1"/>
</dbReference>